<accession>A0A2H3CVC6</accession>
<dbReference type="InterPro" id="IPR001529">
    <property type="entry name" value="Zn_ribbon_RPB9"/>
</dbReference>
<organism evidence="2 3">
    <name type="scientific">Armillaria gallica</name>
    <name type="common">Bulbous honey fungus</name>
    <name type="synonym">Armillaria bulbosa</name>
    <dbReference type="NCBI Taxonomy" id="47427"/>
    <lineage>
        <taxon>Eukaryota</taxon>
        <taxon>Fungi</taxon>
        <taxon>Dikarya</taxon>
        <taxon>Basidiomycota</taxon>
        <taxon>Agaricomycotina</taxon>
        <taxon>Agaricomycetes</taxon>
        <taxon>Agaricomycetidae</taxon>
        <taxon>Agaricales</taxon>
        <taxon>Marasmiineae</taxon>
        <taxon>Physalacriaceae</taxon>
        <taxon>Armillaria</taxon>
    </lineage>
</organism>
<proteinExistence type="predicted"/>
<evidence type="ECO:0000259" key="1">
    <source>
        <dbReference type="SMART" id="SM00661"/>
    </source>
</evidence>
<feature type="domain" description="DNA-directed RNA polymerase II subunit RPB9-like zinc ribbon" evidence="1">
    <location>
        <begin position="3"/>
        <end position="53"/>
    </location>
</feature>
<evidence type="ECO:0000313" key="2">
    <source>
        <dbReference type="EMBL" id="PBK85790.1"/>
    </source>
</evidence>
<reference evidence="3" key="1">
    <citation type="journal article" date="2017" name="Nat. Ecol. Evol.">
        <title>Genome expansion and lineage-specific genetic innovations in the forest pathogenic fungi Armillaria.</title>
        <authorList>
            <person name="Sipos G."/>
            <person name="Prasanna A.N."/>
            <person name="Walter M.C."/>
            <person name="O'Connor E."/>
            <person name="Balint B."/>
            <person name="Krizsan K."/>
            <person name="Kiss B."/>
            <person name="Hess J."/>
            <person name="Varga T."/>
            <person name="Slot J."/>
            <person name="Riley R."/>
            <person name="Boka B."/>
            <person name="Rigling D."/>
            <person name="Barry K."/>
            <person name="Lee J."/>
            <person name="Mihaltcheva S."/>
            <person name="LaButti K."/>
            <person name="Lipzen A."/>
            <person name="Waldron R."/>
            <person name="Moloney N.M."/>
            <person name="Sperisen C."/>
            <person name="Kredics L."/>
            <person name="Vagvoelgyi C."/>
            <person name="Patrignani A."/>
            <person name="Fitzpatrick D."/>
            <person name="Nagy I."/>
            <person name="Doyle S."/>
            <person name="Anderson J.B."/>
            <person name="Grigoriev I.V."/>
            <person name="Gueldener U."/>
            <person name="Muensterkoetter M."/>
            <person name="Nagy L.G."/>
        </authorList>
    </citation>
    <scope>NUCLEOTIDE SEQUENCE [LARGE SCALE GENOMIC DNA]</scope>
    <source>
        <strain evidence="3">Ar21-2</strain>
    </source>
</reference>
<gene>
    <name evidence="2" type="ORF">ARMGADRAFT_1128774</name>
</gene>
<dbReference type="EMBL" id="KZ293689">
    <property type="protein sequence ID" value="PBK85790.1"/>
    <property type="molecule type" value="Genomic_DNA"/>
</dbReference>
<protein>
    <recommendedName>
        <fullName evidence="1">DNA-directed RNA polymerase II subunit RPB9-like zinc ribbon domain-containing protein</fullName>
    </recommendedName>
</protein>
<dbReference type="OrthoDB" id="282152at2759"/>
<evidence type="ECO:0000313" key="3">
    <source>
        <dbReference type="Proteomes" id="UP000217790"/>
    </source>
</evidence>
<sequence length="88" mass="9871">MMLFCPSYTNILIIGDADGKNKWICQTCSYQFPITKKHTSRTLLNSEKVDDMRDVSSELSSGARTTYTCIHSMFGYTLLQSASNPFCG</sequence>
<name>A0A2H3CVC6_ARMGA</name>
<dbReference type="AlphaFoldDB" id="A0A2H3CVC6"/>
<dbReference type="STRING" id="47427.A0A2H3CVC6"/>
<dbReference type="SMART" id="SM00661">
    <property type="entry name" value="RPOL9"/>
    <property type="match status" value="1"/>
</dbReference>
<dbReference type="InParanoid" id="A0A2H3CVC6"/>
<dbReference type="GO" id="GO:0006351">
    <property type="term" value="P:DNA-templated transcription"/>
    <property type="evidence" value="ECO:0007669"/>
    <property type="project" value="InterPro"/>
</dbReference>
<dbReference type="Proteomes" id="UP000217790">
    <property type="component" value="Unassembled WGS sequence"/>
</dbReference>
<keyword evidence="3" id="KW-1185">Reference proteome</keyword>